<comment type="caution">
    <text evidence="1">The sequence shown here is derived from an EMBL/GenBank/DDBJ whole genome shotgun (WGS) entry which is preliminary data.</text>
</comment>
<dbReference type="AlphaFoldDB" id="A0A9D4IEC1"/>
<reference evidence="1" key="1">
    <citation type="journal article" date="2019" name="bioRxiv">
        <title>The Genome of the Zebra Mussel, Dreissena polymorpha: A Resource for Invasive Species Research.</title>
        <authorList>
            <person name="McCartney M.A."/>
            <person name="Auch B."/>
            <person name="Kono T."/>
            <person name="Mallez S."/>
            <person name="Zhang Y."/>
            <person name="Obille A."/>
            <person name="Becker A."/>
            <person name="Abrahante J.E."/>
            <person name="Garbe J."/>
            <person name="Badalamenti J.P."/>
            <person name="Herman A."/>
            <person name="Mangelson H."/>
            <person name="Liachko I."/>
            <person name="Sullivan S."/>
            <person name="Sone E.D."/>
            <person name="Koren S."/>
            <person name="Silverstein K.A.T."/>
            <person name="Beckman K.B."/>
            <person name="Gohl D.M."/>
        </authorList>
    </citation>
    <scope>NUCLEOTIDE SEQUENCE</scope>
    <source>
        <strain evidence="1">Duluth1</strain>
        <tissue evidence="1">Whole animal</tissue>
    </source>
</reference>
<dbReference type="EMBL" id="JAIWYP010000009">
    <property type="protein sequence ID" value="KAH3770344.1"/>
    <property type="molecule type" value="Genomic_DNA"/>
</dbReference>
<sequence length="57" mass="6465">MRMTELLDDSGAKNNTVIARILTYLRRELISIITKQLYEECFNFGSLSEGTTIPGLQ</sequence>
<gene>
    <name evidence="1" type="ORF">DPMN_171629</name>
</gene>
<protein>
    <submittedName>
        <fullName evidence="1">Uncharacterized protein</fullName>
    </submittedName>
</protein>
<evidence type="ECO:0000313" key="1">
    <source>
        <dbReference type="EMBL" id="KAH3770344.1"/>
    </source>
</evidence>
<name>A0A9D4IEC1_DREPO</name>
<evidence type="ECO:0000313" key="2">
    <source>
        <dbReference type="Proteomes" id="UP000828390"/>
    </source>
</evidence>
<dbReference type="Proteomes" id="UP000828390">
    <property type="component" value="Unassembled WGS sequence"/>
</dbReference>
<keyword evidence="2" id="KW-1185">Reference proteome</keyword>
<accession>A0A9D4IEC1</accession>
<reference evidence="1" key="2">
    <citation type="submission" date="2020-11" db="EMBL/GenBank/DDBJ databases">
        <authorList>
            <person name="McCartney M.A."/>
            <person name="Auch B."/>
            <person name="Kono T."/>
            <person name="Mallez S."/>
            <person name="Becker A."/>
            <person name="Gohl D.M."/>
            <person name="Silverstein K.A.T."/>
            <person name="Koren S."/>
            <person name="Bechman K.B."/>
            <person name="Herman A."/>
            <person name="Abrahante J.E."/>
            <person name="Garbe J."/>
        </authorList>
    </citation>
    <scope>NUCLEOTIDE SEQUENCE</scope>
    <source>
        <strain evidence="1">Duluth1</strain>
        <tissue evidence="1">Whole animal</tissue>
    </source>
</reference>
<organism evidence="1 2">
    <name type="scientific">Dreissena polymorpha</name>
    <name type="common">Zebra mussel</name>
    <name type="synonym">Mytilus polymorpha</name>
    <dbReference type="NCBI Taxonomy" id="45954"/>
    <lineage>
        <taxon>Eukaryota</taxon>
        <taxon>Metazoa</taxon>
        <taxon>Spiralia</taxon>
        <taxon>Lophotrochozoa</taxon>
        <taxon>Mollusca</taxon>
        <taxon>Bivalvia</taxon>
        <taxon>Autobranchia</taxon>
        <taxon>Heteroconchia</taxon>
        <taxon>Euheterodonta</taxon>
        <taxon>Imparidentia</taxon>
        <taxon>Neoheterodontei</taxon>
        <taxon>Myida</taxon>
        <taxon>Dreissenoidea</taxon>
        <taxon>Dreissenidae</taxon>
        <taxon>Dreissena</taxon>
    </lineage>
</organism>
<proteinExistence type="predicted"/>